<dbReference type="OrthoDB" id="7550365at2"/>
<dbReference type="RefSeq" id="WP_136692573.1">
    <property type="nucleotide sequence ID" value="NZ_SSHH01000001.1"/>
</dbReference>
<proteinExistence type="predicted"/>
<sequence>MKFASFAALPLLALSLAACSQSEAPSDEMEKAAEELVQTVMATPIGELELAPLEPRNECGDLQGANAFMAALDAAISLRDTEVVLALAAEDVKLGFGGADGMENLGAALDDPEGRLWEDLAEVMSLGCAENGQGGITLPYYFAQDTKLDPYSSMIVTDKDVAVREMGGNDTRQIATVGWEEVELIYEDGMPVHFGNDPENPNAGWMKVRVPATEDRAEVEGFVPARNLRSVIDYRLLAFSRNGRWRITALLAGD</sequence>
<protein>
    <recommendedName>
        <fullName evidence="4">Lipoprotein</fullName>
    </recommendedName>
</protein>
<feature type="signal peptide" evidence="1">
    <location>
        <begin position="1"/>
        <end position="20"/>
    </location>
</feature>
<comment type="caution">
    <text evidence="2">The sequence shown here is derived from an EMBL/GenBank/DDBJ whole genome shotgun (WGS) entry which is preliminary data.</text>
</comment>
<dbReference type="EMBL" id="SSHH01000001">
    <property type="protein sequence ID" value="TIX51784.1"/>
    <property type="molecule type" value="Genomic_DNA"/>
</dbReference>
<evidence type="ECO:0000313" key="3">
    <source>
        <dbReference type="Proteomes" id="UP000309389"/>
    </source>
</evidence>
<keyword evidence="1" id="KW-0732">Signal</keyword>
<feature type="chain" id="PRO_5020668749" description="Lipoprotein" evidence="1">
    <location>
        <begin position="21"/>
        <end position="254"/>
    </location>
</feature>
<accession>A0A4T3F5W1</accession>
<evidence type="ECO:0008006" key="4">
    <source>
        <dbReference type="Google" id="ProtNLM"/>
    </source>
</evidence>
<dbReference type="AlphaFoldDB" id="A0A4T3F5W1"/>
<evidence type="ECO:0000313" key="2">
    <source>
        <dbReference type="EMBL" id="TIX51784.1"/>
    </source>
</evidence>
<name>A0A4T3F5W1_9SPHN</name>
<gene>
    <name evidence="2" type="ORF">E5222_04895</name>
</gene>
<dbReference type="PROSITE" id="PS51257">
    <property type="entry name" value="PROKAR_LIPOPROTEIN"/>
    <property type="match status" value="1"/>
</dbReference>
<reference evidence="2 3" key="1">
    <citation type="submission" date="2019-04" db="EMBL/GenBank/DDBJ databases">
        <title>Altererythrobacter aquimixticola sp. nov., isolated from sediment of junction between the ocean and a freshwater spring.</title>
        <authorList>
            <person name="Yoon J.-H."/>
        </authorList>
    </citation>
    <scope>NUCLEOTIDE SEQUENCE [LARGE SCALE GENOMIC DNA]</scope>
    <source>
        <strain evidence="2 3">SSKS-13</strain>
    </source>
</reference>
<evidence type="ECO:0000256" key="1">
    <source>
        <dbReference type="SAM" id="SignalP"/>
    </source>
</evidence>
<dbReference type="Proteomes" id="UP000309389">
    <property type="component" value="Unassembled WGS sequence"/>
</dbReference>
<keyword evidence="3" id="KW-1185">Reference proteome</keyword>
<organism evidence="2 3">
    <name type="scientific">Alteraurantiacibacter aquimixticola</name>
    <dbReference type="NCBI Taxonomy" id="2489173"/>
    <lineage>
        <taxon>Bacteria</taxon>
        <taxon>Pseudomonadati</taxon>
        <taxon>Pseudomonadota</taxon>
        <taxon>Alphaproteobacteria</taxon>
        <taxon>Sphingomonadales</taxon>
        <taxon>Erythrobacteraceae</taxon>
        <taxon>Alteraurantiacibacter</taxon>
    </lineage>
</organism>